<evidence type="ECO:0000256" key="1">
    <source>
        <dbReference type="SAM" id="Phobius"/>
    </source>
</evidence>
<keyword evidence="1" id="KW-0812">Transmembrane</keyword>
<feature type="transmembrane region" description="Helical" evidence="1">
    <location>
        <begin position="20"/>
        <end position="40"/>
    </location>
</feature>
<organism evidence="2 3">
    <name type="scientific">Micavibrio aeruginosavorus</name>
    <dbReference type="NCBI Taxonomy" id="349221"/>
    <lineage>
        <taxon>Bacteria</taxon>
        <taxon>Pseudomonadati</taxon>
        <taxon>Bdellovibrionota</taxon>
        <taxon>Bdellovibrionia</taxon>
        <taxon>Bdellovibrionales</taxon>
        <taxon>Pseudobdellovibrionaceae</taxon>
        <taxon>Micavibrio</taxon>
    </lineage>
</organism>
<comment type="caution">
    <text evidence="2">The sequence shown here is derived from an EMBL/GenBank/DDBJ whole genome shotgun (WGS) entry which is preliminary data.</text>
</comment>
<sequence length="153" mass="15996">MTHAMMDEEDSRYPLREAFFFAAMSLAGTSLLATFGKFGAQMAGLPVSTANGLSVLAYGATAFSGLAIAHFKTKTDASIVGTLSGTLLGAAAMSFIVAMPSSDDIPLKQEKTVPVSATMDRQTIITCPDGALDVSIERNAQGKTQRAIITCQP</sequence>
<gene>
    <name evidence="2" type="ORF">DI551_04065</name>
</gene>
<dbReference type="AlphaFoldDB" id="A0A2W5N0K4"/>
<proteinExistence type="predicted"/>
<accession>A0A2W5N0K4</accession>
<dbReference type="Proteomes" id="UP000249417">
    <property type="component" value="Unassembled WGS sequence"/>
</dbReference>
<reference evidence="2 3" key="1">
    <citation type="submission" date="2017-08" db="EMBL/GenBank/DDBJ databases">
        <title>Infants hospitalized years apart are colonized by the same room-sourced microbial strains.</title>
        <authorList>
            <person name="Brooks B."/>
            <person name="Olm M.R."/>
            <person name="Firek B.A."/>
            <person name="Baker R."/>
            <person name="Thomas B.C."/>
            <person name="Morowitz M.J."/>
            <person name="Banfield J.F."/>
        </authorList>
    </citation>
    <scope>NUCLEOTIDE SEQUENCE [LARGE SCALE GENOMIC DNA]</scope>
    <source>
        <strain evidence="2">S2_005_002_R2_29</strain>
    </source>
</reference>
<protein>
    <submittedName>
        <fullName evidence="2">Uncharacterized protein</fullName>
    </submittedName>
</protein>
<keyword evidence="1" id="KW-0472">Membrane</keyword>
<dbReference type="EMBL" id="QFQB01000018">
    <property type="protein sequence ID" value="PZQ47061.1"/>
    <property type="molecule type" value="Genomic_DNA"/>
</dbReference>
<evidence type="ECO:0000313" key="3">
    <source>
        <dbReference type="Proteomes" id="UP000249417"/>
    </source>
</evidence>
<name>A0A2W5N0K4_9BACT</name>
<evidence type="ECO:0000313" key="2">
    <source>
        <dbReference type="EMBL" id="PZQ47061.1"/>
    </source>
</evidence>
<feature type="transmembrane region" description="Helical" evidence="1">
    <location>
        <begin position="52"/>
        <end position="71"/>
    </location>
</feature>
<feature type="transmembrane region" description="Helical" evidence="1">
    <location>
        <begin position="77"/>
        <end position="98"/>
    </location>
</feature>
<keyword evidence="1" id="KW-1133">Transmembrane helix</keyword>